<proteinExistence type="predicted"/>
<reference evidence="1 2" key="1">
    <citation type="submission" date="2019-03" db="EMBL/GenBank/DDBJ databases">
        <title>Genomic Encyclopedia of Type Strains, Phase III (KMG-III): the genomes of soil and plant-associated and newly described type strains.</title>
        <authorList>
            <person name="Whitman W."/>
        </authorList>
    </citation>
    <scope>NUCLEOTIDE SEQUENCE [LARGE SCALE GENOMIC DNA]</scope>
    <source>
        <strain evidence="1 2">CECT 7972</strain>
    </source>
</reference>
<protein>
    <submittedName>
        <fullName evidence="1">Uncharacterized protein</fullName>
    </submittedName>
</protein>
<gene>
    <name evidence="1" type="ORF">DFP96_11532</name>
</gene>
<keyword evidence="2" id="KW-1185">Reference proteome</keyword>
<evidence type="ECO:0000313" key="2">
    <source>
        <dbReference type="Proteomes" id="UP000295558"/>
    </source>
</evidence>
<dbReference type="Proteomes" id="UP000295558">
    <property type="component" value="Unassembled WGS sequence"/>
</dbReference>
<accession>A0A4R6ZFS2</accession>
<sequence length="84" mass="9427">MIDIFDDIKKNIEKMIVRYTVANGAITTTENKKQMVGVTIDTTTDTTSQRIAGVTSHLADSFQGKWAGDVREKLGIYQKELDNF</sequence>
<comment type="caution">
    <text evidence="1">The sequence shown here is derived from an EMBL/GenBank/DDBJ whole genome shotgun (WGS) entry which is preliminary data.</text>
</comment>
<organism evidence="1 2">
    <name type="scientific">Listeria rocourtiae</name>
    <dbReference type="NCBI Taxonomy" id="647910"/>
    <lineage>
        <taxon>Bacteria</taxon>
        <taxon>Bacillati</taxon>
        <taxon>Bacillota</taxon>
        <taxon>Bacilli</taxon>
        <taxon>Bacillales</taxon>
        <taxon>Listeriaceae</taxon>
        <taxon>Listeria</taxon>
    </lineage>
</organism>
<dbReference type="STRING" id="1265846.PROCOU_00320"/>
<dbReference type="EMBL" id="SNZK01000015">
    <property type="protein sequence ID" value="TDR51071.1"/>
    <property type="molecule type" value="Genomic_DNA"/>
</dbReference>
<dbReference type="AlphaFoldDB" id="A0A4R6ZFS2"/>
<name>A0A4R6ZFS2_9LIST</name>
<evidence type="ECO:0000313" key="1">
    <source>
        <dbReference type="EMBL" id="TDR51071.1"/>
    </source>
</evidence>
<dbReference type="RefSeq" id="WP_133621110.1">
    <property type="nucleotide sequence ID" value="NZ_JAASUO010000020.1"/>
</dbReference>